<feature type="compositionally biased region" description="Basic and acidic residues" evidence="1">
    <location>
        <begin position="496"/>
        <end position="523"/>
    </location>
</feature>
<feature type="compositionally biased region" description="Low complexity" evidence="1">
    <location>
        <begin position="182"/>
        <end position="195"/>
    </location>
</feature>
<feature type="region of interest" description="Disordered" evidence="1">
    <location>
        <begin position="21"/>
        <end position="63"/>
    </location>
</feature>
<feature type="compositionally biased region" description="Low complexity" evidence="1">
    <location>
        <begin position="443"/>
        <end position="457"/>
    </location>
</feature>
<feature type="region of interest" description="Disordered" evidence="1">
    <location>
        <begin position="615"/>
        <end position="650"/>
    </location>
</feature>
<feature type="compositionally biased region" description="Polar residues" evidence="1">
    <location>
        <begin position="615"/>
        <end position="624"/>
    </location>
</feature>
<feature type="compositionally biased region" description="Polar residues" evidence="1">
    <location>
        <begin position="631"/>
        <end position="645"/>
    </location>
</feature>
<feature type="compositionally biased region" description="Low complexity" evidence="1">
    <location>
        <begin position="49"/>
        <end position="59"/>
    </location>
</feature>
<sequence>MFVDDRPLSTFGVTQGWNMYQPVPINPPHKKPPIGSSLYTEAKAPTPPLLSKTPSSSSLRGLEKNIPPFQTFLLRTPPLEHNHDKPLPAPPIQAPRSDASSERRRSSSVYSRTPSHWAPESVSSWHTDDLQGDTRMSERSIAYSSSVPDLKATSVASETPAVLLEPRAFDPLFTSPTVSTIISDSSPSASRPATTLLPQSETPMSAAKSINTISLAQAKEAMHSPGAQRLLPEELLARTKSTLHSRSTSSDLFGMRAISSSTDYPISATLVDRKGRTRSSTTPPAIASQSVEYPFPALHSPLPSVNAFHVGSGPARDMAPATPTVMSQPEYAEGAGHEPQGQRNKPSLDLSGHNIPPSPETFVADAYRFRPGDEPKTAAEEYHTSLAQTYQQPTFDTTGYDSDDSIRRHMKMIPQPLFSGKNRVQKSTSLRKRSGASRYRPRSSSQNSVASSRDSNSFDLRLSVSTADSRHASGGSGFGHIPISPPSTQHMHARRTSVERGRSIRTAEHHQDLDPRMESRYDSQSEQQVRRGASIREMRRSKPSFSSRLNQRNSSKSRPSIDTSAQSRELNSRKDSEMGSPTLGTAFVPALASVGNTGPGAPLLSRSVIEMKLKTPQTSPQTSPLGDHIPSPSSFTAPQNPNASETLDDFPIFNKKPFFQRVGMKSLRKARRRSSTATDRSVSPSSCRPSPQSPHLHSPAHPPFPTTARKPNNIEVPHLGWTHTSKQTFDEAVSPPGTPTNTSRAKLPLLSNPFKSLRANSNAGENVAEDGRTSPVRRGSLFGSVLERFTHDKGQKRREDLKKLIRVVPNVSPVVPTAATAHAAENGNRNSKGRPSIGNRASTEVNRRPSLLQRRTSAYGWM</sequence>
<reference evidence="3" key="1">
    <citation type="journal article" date="2017" name="bioRxiv">
        <title>Conservation of a gene cluster reveals novel cercosporin biosynthetic mechanisms and extends production to the genus Colletotrichum.</title>
        <authorList>
            <person name="de Jonge R."/>
            <person name="Ebert M.K."/>
            <person name="Huitt-Roehl C.R."/>
            <person name="Pal P."/>
            <person name="Suttle J.C."/>
            <person name="Spanner R.E."/>
            <person name="Neubauer J.D."/>
            <person name="Jurick W.M.II."/>
            <person name="Stott K.A."/>
            <person name="Secor G.A."/>
            <person name="Thomma B.P.H.J."/>
            <person name="Van de Peer Y."/>
            <person name="Townsend C.A."/>
            <person name="Bolton M.D."/>
        </authorList>
    </citation>
    <scope>NUCLEOTIDE SEQUENCE [LARGE SCALE GENOMIC DNA]</scope>
    <source>
        <strain evidence="3">CBS538.71</strain>
    </source>
</reference>
<evidence type="ECO:0000256" key="1">
    <source>
        <dbReference type="SAM" id="MobiDB-lite"/>
    </source>
</evidence>
<dbReference type="Proteomes" id="UP000237631">
    <property type="component" value="Unassembled WGS sequence"/>
</dbReference>
<feature type="compositionally biased region" description="Polar residues" evidence="1">
    <location>
        <begin position="543"/>
        <end position="569"/>
    </location>
</feature>
<feature type="region of interest" description="Disordered" evidence="1">
    <location>
        <begin position="331"/>
        <end position="361"/>
    </location>
</feature>
<feature type="region of interest" description="Disordered" evidence="1">
    <location>
        <begin position="412"/>
        <end position="583"/>
    </location>
</feature>
<proteinExistence type="predicted"/>
<gene>
    <name evidence="2" type="ORF">CBER1_06649</name>
</gene>
<comment type="caution">
    <text evidence="2">The sequence shown here is derived from an EMBL/GenBank/DDBJ whole genome shotgun (WGS) entry which is preliminary data.</text>
</comment>
<accession>A0A2S6C4C4</accession>
<protein>
    <submittedName>
        <fullName evidence="2">Uncharacterized protein</fullName>
    </submittedName>
</protein>
<dbReference type="OrthoDB" id="3919589at2759"/>
<name>A0A2S6C4C4_9PEZI</name>
<organism evidence="2 3">
    <name type="scientific">Cercospora berteroae</name>
    <dbReference type="NCBI Taxonomy" id="357750"/>
    <lineage>
        <taxon>Eukaryota</taxon>
        <taxon>Fungi</taxon>
        <taxon>Dikarya</taxon>
        <taxon>Ascomycota</taxon>
        <taxon>Pezizomycotina</taxon>
        <taxon>Dothideomycetes</taxon>
        <taxon>Dothideomycetidae</taxon>
        <taxon>Mycosphaerellales</taxon>
        <taxon>Mycosphaerellaceae</taxon>
        <taxon>Cercospora</taxon>
    </lineage>
</organism>
<feature type="compositionally biased region" description="Basic residues" evidence="1">
    <location>
        <begin position="429"/>
        <end position="441"/>
    </location>
</feature>
<feature type="region of interest" description="Disordered" evidence="1">
    <location>
        <begin position="664"/>
        <end position="775"/>
    </location>
</feature>
<dbReference type="AlphaFoldDB" id="A0A2S6C4C4"/>
<feature type="region of interest" description="Disordered" evidence="1">
    <location>
        <begin position="182"/>
        <end position="203"/>
    </location>
</feature>
<keyword evidence="3" id="KW-1185">Reference proteome</keyword>
<evidence type="ECO:0000313" key="3">
    <source>
        <dbReference type="Proteomes" id="UP000237631"/>
    </source>
</evidence>
<dbReference type="EMBL" id="PNEN01000561">
    <property type="protein sequence ID" value="PPJ54560.1"/>
    <property type="molecule type" value="Genomic_DNA"/>
</dbReference>
<feature type="compositionally biased region" description="Low complexity" evidence="1">
    <location>
        <begin position="675"/>
        <end position="694"/>
    </location>
</feature>
<feature type="region of interest" description="Disordered" evidence="1">
    <location>
        <begin position="76"/>
        <end position="130"/>
    </location>
</feature>
<feature type="region of interest" description="Disordered" evidence="1">
    <location>
        <begin position="819"/>
        <end position="862"/>
    </location>
</feature>
<evidence type="ECO:0000313" key="2">
    <source>
        <dbReference type="EMBL" id="PPJ54560.1"/>
    </source>
</evidence>